<reference evidence="1 3" key="1">
    <citation type="submission" date="2017-12" db="EMBL/GenBank/DDBJ databases">
        <title>Integrating genomic resources of turbot (Scophthalmus maximus) in depth evaluation of genetic and physical mapping variation across individuals.</title>
        <authorList>
            <person name="Martinez P."/>
        </authorList>
    </citation>
    <scope>NUCLEOTIDE SEQUENCE [LARGE SCALE GENOMIC DNA]</scope>
</reference>
<dbReference type="EMBL" id="CP026244">
    <property type="protein sequence ID" value="AWO98129.1"/>
    <property type="molecule type" value="Genomic_DNA"/>
</dbReference>
<dbReference type="EMBL" id="VEVO01000016">
    <property type="protein sequence ID" value="KAF0029780.1"/>
    <property type="molecule type" value="Genomic_DNA"/>
</dbReference>
<reference evidence="2 4" key="2">
    <citation type="submission" date="2019-06" db="EMBL/GenBank/DDBJ databases">
        <title>Draft genomes of female and male turbot (Scophthalmus maximus).</title>
        <authorList>
            <person name="Xu H."/>
            <person name="Xu X.-W."/>
            <person name="Shao C."/>
            <person name="Chen S."/>
        </authorList>
    </citation>
    <scope>NUCLEOTIDE SEQUENCE [LARGE SCALE GENOMIC DNA]</scope>
    <source>
        <strain evidence="2">Ysfricsl-2016a</strain>
        <tissue evidence="2">Blood</tissue>
    </source>
</reference>
<evidence type="ECO:0000313" key="4">
    <source>
        <dbReference type="Proteomes" id="UP000438429"/>
    </source>
</evidence>
<organism evidence="1 3">
    <name type="scientific">Scophthalmus maximus</name>
    <name type="common">Turbot</name>
    <name type="synonym">Psetta maxima</name>
    <dbReference type="NCBI Taxonomy" id="52904"/>
    <lineage>
        <taxon>Eukaryota</taxon>
        <taxon>Metazoa</taxon>
        <taxon>Chordata</taxon>
        <taxon>Craniata</taxon>
        <taxon>Vertebrata</taxon>
        <taxon>Euteleostomi</taxon>
        <taxon>Actinopterygii</taxon>
        <taxon>Neopterygii</taxon>
        <taxon>Teleostei</taxon>
        <taxon>Neoteleostei</taxon>
        <taxon>Acanthomorphata</taxon>
        <taxon>Carangaria</taxon>
        <taxon>Pleuronectiformes</taxon>
        <taxon>Pleuronectoidei</taxon>
        <taxon>Scophthalmidae</taxon>
        <taxon>Scophthalmus</taxon>
    </lineage>
</organism>
<proteinExistence type="predicted"/>
<evidence type="ECO:0000313" key="2">
    <source>
        <dbReference type="EMBL" id="KAF0029780.1"/>
    </source>
</evidence>
<dbReference type="Proteomes" id="UP000438429">
    <property type="component" value="Unassembled WGS sequence"/>
</dbReference>
<protein>
    <submittedName>
        <fullName evidence="1">Uncharacterized protein</fullName>
    </submittedName>
</protein>
<keyword evidence="3" id="KW-1185">Reference proteome</keyword>
<name>A0A2U9B2F5_SCOMX</name>
<gene>
    <name evidence="2" type="ORF">F2P81_018885</name>
    <name evidence="1" type="ORF">SMAX5B_007790</name>
</gene>
<dbReference type="Proteomes" id="UP000246464">
    <property type="component" value="Chromosome 2"/>
</dbReference>
<evidence type="ECO:0000313" key="1">
    <source>
        <dbReference type="EMBL" id="AWO98129.1"/>
    </source>
</evidence>
<sequence>MSTTFEECDYFYSIVITLYYEAVHIIVAGRAACRTFNRNHLHHRALPSLSTAASALACRDTGRVDDHWCVSTRQSRQEDETTPQLRTQAAQCYSRRGLSRPIEVKCLDESQLVVSRPRPKAN</sequence>
<evidence type="ECO:0000313" key="3">
    <source>
        <dbReference type="Proteomes" id="UP000246464"/>
    </source>
</evidence>
<dbReference type="AlphaFoldDB" id="A0A2U9B2F5"/>
<accession>A0A2U9B2F5</accession>